<dbReference type="PANTHER" id="PTHR10256:SF0">
    <property type="entry name" value="INACTIVE SELENIDE, WATER DIKINASE-LIKE PROTEIN-RELATED"/>
    <property type="match status" value="1"/>
</dbReference>
<dbReference type="CDD" id="cd02195">
    <property type="entry name" value="SelD"/>
    <property type="match status" value="1"/>
</dbReference>
<dbReference type="EMBL" id="MBPK01000043">
    <property type="protein sequence ID" value="PKT80280.1"/>
    <property type="molecule type" value="Genomic_DNA"/>
</dbReference>
<keyword evidence="5" id="KW-0711">Selenium</keyword>
<dbReference type="GO" id="GO:0016260">
    <property type="term" value="P:selenocysteine biosynthetic process"/>
    <property type="evidence" value="ECO:0007669"/>
    <property type="project" value="TreeGrafter"/>
</dbReference>
<sequence length="313" mass="33775">MLVDFKGSEDAGIYRLSPTLALVQTADFITPVVNDPFIYGQIAAANALSDVYAMGGIVKCALNLMMWDMCRIPEDYARAILEGGLSKIKEAGGALIGGHTIADSEQKYGLSVSGIINPQKIWRNNGAKVNDVLILTKPIGMGVLTTALKANLLDSNTQEKISKIMAELNRYACEIASAFEIHACTDITGFGLLGHLSEMLNPSINIRLNSNAIPIVKEAIPFARDGIIPGGSCGNQRATEHLCKFNLDKNAKYKDLEILLYDAQTSGGLVFALDKAKAKDLCKALQDKGIEAAEIIGEVEPYNPNCPIRIFVE</sequence>
<dbReference type="SUPFAM" id="SSF55326">
    <property type="entry name" value="PurM N-terminal domain-like"/>
    <property type="match status" value="1"/>
</dbReference>
<keyword evidence="2" id="KW-0547">Nucleotide-binding</keyword>
<dbReference type="STRING" id="556267.HWAG_00964"/>
<evidence type="ECO:0000256" key="3">
    <source>
        <dbReference type="ARBA" id="ARBA00022777"/>
    </source>
</evidence>
<keyword evidence="9" id="KW-1185">Reference proteome</keyword>
<evidence type="ECO:0000256" key="5">
    <source>
        <dbReference type="ARBA" id="ARBA00023266"/>
    </source>
</evidence>
<evidence type="ECO:0000259" key="7">
    <source>
        <dbReference type="Pfam" id="PF02769"/>
    </source>
</evidence>
<evidence type="ECO:0000259" key="6">
    <source>
        <dbReference type="Pfam" id="PF00586"/>
    </source>
</evidence>
<keyword evidence="3 8" id="KW-0418">Kinase</keyword>
<dbReference type="InterPro" id="IPR036921">
    <property type="entry name" value="PurM-like_N_sf"/>
</dbReference>
<dbReference type="GO" id="GO:0004756">
    <property type="term" value="F:selenide, water dikinase activity"/>
    <property type="evidence" value="ECO:0007669"/>
    <property type="project" value="TreeGrafter"/>
</dbReference>
<evidence type="ECO:0000256" key="2">
    <source>
        <dbReference type="ARBA" id="ARBA00022741"/>
    </source>
</evidence>
<gene>
    <name evidence="8" type="ORF">BCM31_02760</name>
</gene>
<dbReference type="Proteomes" id="UP000233350">
    <property type="component" value="Unassembled WGS sequence"/>
</dbReference>
<dbReference type="AlphaFoldDB" id="A0A2N3PHY5"/>
<dbReference type="InterPro" id="IPR016188">
    <property type="entry name" value="PurM-like_N"/>
</dbReference>
<feature type="domain" description="PurM-like N-terminal" evidence="6">
    <location>
        <begin position="9"/>
        <end position="115"/>
    </location>
</feature>
<organism evidence="8 9">
    <name type="scientific">Helicobacter winghamensis</name>
    <dbReference type="NCBI Taxonomy" id="157268"/>
    <lineage>
        <taxon>Bacteria</taxon>
        <taxon>Pseudomonadati</taxon>
        <taxon>Campylobacterota</taxon>
        <taxon>Epsilonproteobacteria</taxon>
        <taxon>Campylobacterales</taxon>
        <taxon>Helicobacteraceae</taxon>
        <taxon>Helicobacter</taxon>
    </lineage>
</organism>
<dbReference type="InterPro" id="IPR010918">
    <property type="entry name" value="PurM-like_C_dom"/>
</dbReference>
<dbReference type="InterPro" id="IPR004536">
    <property type="entry name" value="SPS/SelD"/>
</dbReference>
<dbReference type="GO" id="GO:0005737">
    <property type="term" value="C:cytoplasm"/>
    <property type="evidence" value="ECO:0007669"/>
    <property type="project" value="TreeGrafter"/>
</dbReference>
<evidence type="ECO:0000256" key="1">
    <source>
        <dbReference type="ARBA" id="ARBA00022679"/>
    </source>
</evidence>
<keyword evidence="4" id="KW-0067">ATP-binding</keyword>
<evidence type="ECO:0000313" key="9">
    <source>
        <dbReference type="Proteomes" id="UP000233350"/>
    </source>
</evidence>
<feature type="domain" description="PurM-like C-terminal" evidence="7">
    <location>
        <begin position="128"/>
        <end position="300"/>
    </location>
</feature>
<dbReference type="GO" id="GO:0005524">
    <property type="term" value="F:ATP binding"/>
    <property type="evidence" value="ECO:0007669"/>
    <property type="project" value="UniProtKB-KW"/>
</dbReference>
<dbReference type="PANTHER" id="PTHR10256">
    <property type="entry name" value="SELENIDE, WATER DIKINASE"/>
    <property type="match status" value="1"/>
</dbReference>
<reference evidence="8 9" key="1">
    <citation type="submission" date="2016-07" db="EMBL/GenBank/DDBJ databases">
        <title>Detection of Helicobacter winghamensis from caecal content of red fox (Vulpes vulpes).</title>
        <authorList>
            <person name="Zanoni R.G."/>
            <person name="Florio D."/>
            <person name="Caffara M."/>
            <person name="Renzi M."/>
            <person name="Parisi A."/>
            <person name="Pasquali F."/>
            <person name="Manfreda G."/>
        </authorList>
    </citation>
    <scope>NUCLEOTIDE SEQUENCE [LARGE SCALE GENOMIC DNA]</scope>
    <source>
        <strain evidence="8 9">295_13</strain>
    </source>
</reference>
<evidence type="ECO:0000313" key="8">
    <source>
        <dbReference type="EMBL" id="PKT80280.1"/>
    </source>
</evidence>
<dbReference type="Gene3D" id="3.30.1330.10">
    <property type="entry name" value="PurM-like, N-terminal domain"/>
    <property type="match status" value="1"/>
</dbReference>
<name>A0A2N3PHY5_9HELI</name>
<comment type="caution">
    <text evidence="8">The sequence shown here is derived from an EMBL/GenBank/DDBJ whole genome shotgun (WGS) entry which is preliminary data.</text>
</comment>
<dbReference type="Pfam" id="PF02769">
    <property type="entry name" value="AIRS_C"/>
    <property type="match status" value="1"/>
</dbReference>
<evidence type="ECO:0000256" key="4">
    <source>
        <dbReference type="ARBA" id="ARBA00022840"/>
    </source>
</evidence>
<dbReference type="SUPFAM" id="SSF56042">
    <property type="entry name" value="PurM C-terminal domain-like"/>
    <property type="match status" value="1"/>
</dbReference>
<dbReference type="InterPro" id="IPR036676">
    <property type="entry name" value="PurM-like_C_sf"/>
</dbReference>
<dbReference type="PIRSF" id="PIRSF036407">
    <property type="entry name" value="Selenphspht_syn"/>
    <property type="match status" value="1"/>
</dbReference>
<proteinExistence type="predicted"/>
<keyword evidence="1" id="KW-0808">Transferase</keyword>
<accession>A0A2N3PHY5</accession>
<dbReference type="Gene3D" id="3.90.650.10">
    <property type="entry name" value="PurM-like C-terminal domain"/>
    <property type="match status" value="1"/>
</dbReference>
<dbReference type="Pfam" id="PF00586">
    <property type="entry name" value="AIRS"/>
    <property type="match status" value="1"/>
</dbReference>
<dbReference type="NCBIfam" id="TIGR00476">
    <property type="entry name" value="selD"/>
    <property type="match status" value="1"/>
</dbReference>
<protein>
    <submittedName>
        <fullName evidence="8">Selenide, water dikinase SelD</fullName>
    </submittedName>
</protein>